<accession>A0A498Q332</accession>
<gene>
    <name evidence="2" type="ORF">LAUMK136_03581</name>
</gene>
<dbReference type="RefSeq" id="WP_122525781.1">
    <property type="nucleotide sequence ID" value="NZ_UPHP01000093.1"/>
</dbReference>
<sequence>MTVLSIPRRALPAAAARRRKACSLEFAGIAAQRPSPHRPGSRSAQPHLGTRPLNAPIAVPVLTFEFDVRPRAGGYWLRTASDAPVAVKPQKSADCLVGQDIATQPLTPVSVTTPAHVTIEFDINWQAAEARADIAGDRQ</sequence>
<dbReference type="AlphaFoldDB" id="A0A498Q332"/>
<reference evidence="2 3" key="1">
    <citation type="submission" date="2018-09" db="EMBL/GenBank/DDBJ databases">
        <authorList>
            <person name="Tagini F."/>
        </authorList>
    </citation>
    <scope>NUCLEOTIDE SEQUENCE [LARGE SCALE GENOMIC DNA]</scope>
    <source>
        <strain evidence="2 3">MK136</strain>
    </source>
</reference>
<evidence type="ECO:0000256" key="1">
    <source>
        <dbReference type="SAM" id="MobiDB-lite"/>
    </source>
</evidence>
<keyword evidence="3" id="KW-1185">Reference proteome</keyword>
<protein>
    <submittedName>
        <fullName evidence="2">Uncharacterized protein</fullName>
    </submittedName>
</protein>
<evidence type="ECO:0000313" key="3">
    <source>
        <dbReference type="Proteomes" id="UP000273307"/>
    </source>
</evidence>
<name>A0A498Q332_9MYCO</name>
<dbReference type="EMBL" id="UPHP01000093">
    <property type="protein sequence ID" value="VBA40558.1"/>
    <property type="molecule type" value="Genomic_DNA"/>
</dbReference>
<dbReference type="Proteomes" id="UP000273307">
    <property type="component" value="Unassembled WGS sequence"/>
</dbReference>
<dbReference type="OrthoDB" id="2676146at2"/>
<organism evidence="2 3">
    <name type="scientific">Mycobacterium attenuatum</name>
    <dbReference type="NCBI Taxonomy" id="2341086"/>
    <lineage>
        <taxon>Bacteria</taxon>
        <taxon>Bacillati</taxon>
        <taxon>Actinomycetota</taxon>
        <taxon>Actinomycetes</taxon>
        <taxon>Mycobacteriales</taxon>
        <taxon>Mycobacteriaceae</taxon>
        <taxon>Mycobacterium</taxon>
    </lineage>
</organism>
<feature type="region of interest" description="Disordered" evidence="1">
    <location>
        <begin position="29"/>
        <end position="52"/>
    </location>
</feature>
<evidence type="ECO:0000313" key="2">
    <source>
        <dbReference type="EMBL" id="VBA40558.1"/>
    </source>
</evidence>
<proteinExistence type="predicted"/>